<dbReference type="AlphaFoldDB" id="A0A8J6XIU8"/>
<evidence type="ECO:0000313" key="3">
    <source>
        <dbReference type="Proteomes" id="UP000629098"/>
    </source>
</evidence>
<name>A0A8J6XIU8_9CYAN</name>
<comment type="caution">
    <text evidence="2">The sequence shown here is derived from an EMBL/GenBank/DDBJ whole genome shotgun (WGS) entry which is preliminary data.</text>
</comment>
<organism evidence="2 3">
    <name type="scientific">Iningainema tapete BLCC-T55</name>
    <dbReference type="NCBI Taxonomy" id="2748662"/>
    <lineage>
        <taxon>Bacteria</taxon>
        <taxon>Bacillati</taxon>
        <taxon>Cyanobacteriota</taxon>
        <taxon>Cyanophyceae</taxon>
        <taxon>Nostocales</taxon>
        <taxon>Scytonemataceae</taxon>
        <taxon>Iningainema tapete</taxon>
    </lineage>
</organism>
<proteinExistence type="predicted"/>
<protein>
    <recommendedName>
        <fullName evidence="1">DUF6788 domain-containing protein</fullName>
    </recommendedName>
</protein>
<dbReference type="InterPro" id="IPR046738">
    <property type="entry name" value="DUF6788"/>
</dbReference>
<dbReference type="RefSeq" id="WP_190828720.1">
    <property type="nucleotide sequence ID" value="NZ_CAWPPI010000050.1"/>
</dbReference>
<keyword evidence="3" id="KW-1185">Reference proteome</keyword>
<sequence>MSHCQPIDDLRAAIAKLNLEQAQLLQCDLETLIEQLQVKPFQEPTVVKANLVVQEVRHIEGVTYQLERVKCGKEGCKCTEAPIHGPYWYAYWRVNDRQKTRYIGKRFKTIDVFERLNLGGSSQ</sequence>
<reference evidence="2" key="1">
    <citation type="submission" date="2020-09" db="EMBL/GenBank/DDBJ databases">
        <title>Iningainema tapete sp. nov. (Scytonemataceae, Cyanobacteria) from greenhouses in central Florida (USA) produces two types of nodularin with biosynthetic potential for microcystin-LR and anabaenopeptins.</title>
        <authorList>
            <person name="Berthold D.E."/>
            <person name="Lefler F.W."/>
            <person name="Huang I.-S."/>
            <person name="Abdulla H."/>
            <person name="Zimba P.V."/>
            <person name="Laughinghouse H.D. IV."/>
        </authorList>
    </citation>
    <scope>NUCLEOTIDE SEQUENCE</scope>
    <source>
        <strain evidence="2">BLCCT55</strain>
    </source>
</reference>
<dbReference type="Pfam" id="PF20586">
    <property type="entry name" value="DUF6788"/>
    <property type="match status" value="1"/>
</dbReference>
<accession>A0A8J6XIU8</accession>
<evidence type="ECO:0000259" key="1">
    <source>
        <dbReference type="Pfam" id="PF20586"/>
    </source>
</evidence>
<gene>
    <name evidence="2" type="ORF">ICL16_14345</name>
</gene>
<feature type="domain" description="DUF6788" evidence="1">
    <location>
        <begin position="59"/>
        <end position="107"/>
    </location>
</feature>
<evidence type="ECO:0000313" key="2">
    <source>
        <dbReference type="EMBL" id="MBD2773216.1"/>
    </source>
</evidence>
<dbReference type="Proteomes" id="UP000629098">
    <property type="component" value="Unassembled WGS sequence"/>
</dbReference>
<dbReference type="EMBL" id="JACXAE010000050">
    <property type="protein sequence ID" value="MBD2773216.1"/>
    <property type="molecule type" value="Genomic_DNA"/>
</dbReference>